<evidence type="ECO:0000313" key="2">
    <source>
        <dbReference type="EMBL" id="KAF4983148.1"/>
    </source>
</evidence>
<name>A0A8H4UTC9_9HYPO</name>
<reference evidence="2" key="2">
    <citation type="submission" date="2020-05" db="EMBL/GenBank/DDBJ databases">
        <authorList>
            <person name="Kim H.-S."/>
            <person name="Proctor R.H."/>
            <person name="Brown D.W."/>
        </authorList>
    </citation>
    <scope>NUCLEOTIDE SEQUENCE</scope>
    <source>
        <strain evidence="2">NRRL 22465</strain>
    </source>
</reference>
<dbReference type="Proteomes" id="UP000635477">
    <property type="component" value="Unassembled WGS sequence"/>
</dbReference>
<protein>
    <submittedName>
        <fullName evidence="2">Uncharacterized protein</fullName>
    </submittedName>
</protein>
<gene>
    <name evidence="2" type="ORF">FZEAL_1371</name>
</gene>
<proteinExistence type="predicted"/>
<organism evidence="2 3">
    <name type="scientific">Fusarium zealandicum</name>
    <dbReference type="NCBI Taxonomy" id="1053134"/>
    <lineage>
        <taxon>Eukaryota</taxon>
        <taxon>Fungi</taxon>
        <taxon>Dikarya</taxon>
        <taxon>Ascomycota</taxon>
        <taxon>Pezizomycotina</taxon>
        <taxon>Sordariomycetes</taxon>
        <taxon>Hypocreomycetidae</taxon>
        <taxon>Hypocreales</taxon>
        <taxon>Nectriaceae</taxon>
        <taxon>Fusarium</taxon>
        <taxon>Fusarium staphyleae species complex</taxon>
    </lineage>
</organism>
<dbReference type="EMBL" id="JABEYC010000078">
    <property type="protein sequence ID" value="KAF4983148.1"/>
    <property type="molecule type" value="Genomic_DNA"/>
</dbReference>
<sequence length="178" mass="20456">MSGQRDPRYVDEYGIYYPGQPVDQWYSQQQHSYAATQLAAYQQQQQEQPQQQQQHHHHHSAHHSVQGQQTAMAYAHAPYYPPTTSTNPAHQGSYPSNQQHEDHFDRVDFSGLKHRPENPRQRTKKFVEASQGDRPGSRGWSSSKDAKRDKKRATKESLDDFEFQFSGSNATSSRTPAT</sequence>
<feature type="compositionally biased region" description="Polar residues" evidence="1">
    <location>
        <begin position="85"/>
        <end position="98"/>
    </location>
</feature>
<keyword evidence="3" id="KW-1185">Reference proteome</keyword>
<dbReference type="AlphaFoldDB" id="A0A8H4UTC9"/>
<reference evidence="2" key="1">
    <citation type="journal article" date="2020" name="BMC Genomics">
        <title>Correction to: Identification and distribution of gene clusters required for synthesis of sphingolipid metabolism inhibitors in diverse species of the filamentous fungus Fusarium.</title>
        <authorList>
            <person name="Kim H.S."/>
            <person name="Lohmar J.M."/>
            <person name="Busman M."/>
            <person name="Brown D.W."/>
            <person name="Naumann T.A."/>
            <person name="Divon H.H."/>
            <person name="Lysoe E."/>
            <person name="Uhlig S."/>
            <person name="Proctor R.H."/>
        </authorList>
    </citation>
    <scope>NUCLEOTIDE SEQUENCE</scope>
    <source>
        <strain evidence="2">NRRL 22465</strain>
    </source>
</reference>
<feature type="compositionally biased region" description="Basic and acidic residues" evidence="1">
    <location>
        <begin position="99"/>
        <end position="108"/>
    </location>
</feature>
<feature type="compositionally biased region" description="Low complexity" evidence="1">
    <location>
        <begin position="34"/>
        <end position="53"/>
    </location>
</feature>
<feature type="compositionally biased region" description="Low complexity" evidence="1">
    <location>
        <begin position="63"/>
        <end position="84"/>
    </location>
</feature>
<comment type="caution">
    <text evidence="2">The sequence shown here is derived from an EMBL/GenBank/DDBJ whole genome shotgun (WGS) entry which is preliminary data.</text>
</comment>
<feature type="region of interest" description="Disordered" evidence="1">
    <location>
        <begin position="28"/>
        <end position="178"/>
    </location>
</feature>
<feature type="compositionally biased region" description="Polar residues" evidence="1">
    <location>
        <begin position="165"/>
        <end position="178"/>
    </location>
</feature>
<evidence type="ECO:0000256" key="1">
    <source>
        <dbReference type="SAM" id="MobiDB-lite"/>
    </source>
</evidence>
<evidence type="ECO:0000313" key="3">
    <source>
        <dbReference type="Proteomes" id="UP000635477"/>
    </source>
</evidence>
<feature type="compositionally biased region" description="Basic and acidic residues" evidence="1">
    <location>
        <begin position="144"/>
        <end position="158"/>
    </location>
</feature>
<accession>A0A8H4UTC9</accession>